<evidence type="ECO:0000259" key="4">
    <source>
        <dbReference type="Pfam" id="PF10672"/>
    </source>
</evidence>
<dbReference type="AlphaFoldDB" id="A0A1F7WF56"/>
<dbReference type="InterPro" id="IPR019614">
    <property type="entry name" value="SAM-dep_methyl-trfase"/>
</dbReference>
<keyword evidence="1" id="KW-0489">Methyltransferase</keyword>
<dbReference type="STRING" id="1802424.A2480_00270"/>
<reference evidence="5 6" key="1">
    <citation type="journal article" date="2016" name="Nat. Commun.">
        <title>Thousands of microbial genomes shed light on interconnected biogeochemical processes in an aquifer system.</title>
        <authorList>
            <person name="Anantharaman K."/>
            <person name="Brown C.T."/>
            <person name="Hug L.A."/>
            <person name="Sharon I."/>
            <person name="Castelle C.J."/>
            <person name="Probst A.J."/>
            <person name="Thomas B.C."/>
            <person name="Singh A."/>
            <person name="Wilkins M.J."/>
            <person name="Karaoz U."/>
            <person name="Brodie E.L."/>
            <person name="Williams K.H."/>
            <person name="Hubbard S.S."/>
            <person name="Banfield J.F."/>
        </authorList>
    </citation>
    <scope>NUCLEOTIDE SEQUENCE [LARGE SCALE GENOMIC DNA]</scope>
</reference>
<evidence type="ECO:0000256" key="3">
    <source>
        <dbReference type="ARBA" id="ARBA00022691"/>
    </source>
</evidence>
<proteinExistence type="predicted"/>
<dbReference type="CDD" id="cd02440">
    <property type="entry name" value="AdoMet_MTases"/>
    <property type="match status" value="1"/>
</dbReference>
<organism evidence="5 6">
    <name type="scientific">Candidatus Uhrbacteria bacterium RIFOXYC2_FULL_47_19</name>
    <dbReference type="NCBI Taxonomy" id="1802424"/>
    <lineage>
        <taxon>Bacteria</taxon>
        <taxon>Candidatus Uhriibacteriota</taxon>
    </lineage>
</organism>
<dbReference type="Proteomes" id="UP000176988">
    <property type="component" value="Unassembled WGS sequence"/>
</dbReference>
<dbReference type="InterPro" id="IPR029063">
    <property type="entry name" value="SAM-dependent_MTases_sf"/>
</dbReference>
<name>A0A1F7WF56_9BACT</name>
<protein>
    <recommendedName>
        <fullName evidence="4">S-adenosylmethionine-dependent methyltransferase domain-containing protein</fullName>
    </recommendedName>
</protein>
<dbReference type="InterPro" id="IPR013780">
    <property type="entry name" value="Glyco_hydro_b"/>
</dbReference>
<dbReference type="Gene3D" id="2.60.40.1180">
    <property type="entry name" value="Golgi alpha-mannosidase II"/>
    <property type="match status" value="1"/>
</dbReference>
<keyword evidence="2" id="KW-0808">Transferase</keyword>
<dbReference type="PANTHER" id="PTHR43042">
    <property type="entry name" value="SAM-DEPENDENT METHYLTRANSFERASE"/>
    <property type="match status" value="1"/>
</dbReference>
<evidence type="ECO:0000313" key="6">
    <source>
        <dbReference type="Proteomes" id="UP000176988"/>
    </source>
</evidence>
<dbReference type="PANTHER" id="PTHR43042:SF2">
    <property type="entry name" value="SAM-DEPENDENT METHYLTRANSFERASE"/>
    <property type="match status" value="1"/>
</dbReference>
<dbReference type="SUPFAM" id="SSF53335">
    <property type="entry name" value="S-adenosyl-L-methionine-dependent methyltransferases"/>
    <property type="match status" value="1"/>
</dbReference>
<dbReference type="GO" id="GO:0032259">
    <property type="term" value="P:methylation"/>
    <property type="evidence" value="ECO:0007669"/>
    <property type="project" value="UniProtKB-KW"/>
</dbReference>
<comment type="caution">
    <text evidence="5">The sequence shown here is derived from an EMBL/GenBank/DDBJ whole genome shotgun (WGS) entry which is preliminary data.</text>
</comment>
<dbReference type="EMBL" id="MGFG01000015">
    <property type="protein sequence ID" value="OGM01167.1"/>
    <property type="molecule type" value="Genomic_DNA"/>
</dbReference>
<sequence>MELKRERADWQEYELLDSGHQEKCERFGEVIVVRPEPQALWSPAGTEVWQQATVRFEQRGDDGNWRVIKEPPESWLVSWNQLRFGLRLSSFKHTGVFPEQAVNWAYLQSILKPGDQLLNLFGYTGGATLAALSAGAEVVHVDASRPAIAAAKHNAELSELADRPVRWIEDDVVKFVQREIRRERRYEVIVLDPPAFGRGPRGEVWRFEIGLQPLLFACRELLKPGGQLLLNAYSLGFPALVVEQVAREVFSEATSIESVELCLPEQAERGFLLPAGVTVRVKL</sequence>
<feature type="domain" description="S-adenosylmethionine-dependent methyltransferase" evidence="4">
    <location>
        <begin position="57"/>
        <end position="251"/>
    </location>
</feature>
<dbReference type="GO" id="GO:0008168">
    <property type="term" value="F:methyltransferase activity"/>
    <property type="evidence" value="ECO:0007669"/>
    <property type="project" value="UniProtKB-KW"/>
</dbReference>
<evidence type="ECO:0000313" key="5">
    <source>
        <dbReference type="EMBL" id="OGM01167.1"/>
    </source>
</evidence>
<dbReference type="Gene3D" id="3.40.50.150">
    <property type="entry name" value="Vaccinia Virus protein VP39"/>
    <property type="match status" value="1"/>
</dbReference>
<accession>A0A1F7WF56</accession>
<dbReference type="Pfam" id="PF10672">
    <property type="entry name" value="Methyltrans_SAM"/>
    <property type="match status" value="1"/>
</dbReference>
<evidence type="ECO:0000256" key="1">
    <source>
        <dbReference type="ARBA" id="ARBA00022603"/>
    </source>
</evidence>
<gene>
    <name evidence="5" type="ORF">A2480_00270</name>
</gene>
<keyword evidence="3" id="KW-0949">S-adenosyl-L-methionine</keyword>
<evidence type="ECO:0000256" key="2">
    <source>
        <dbReference type="ARBA" id="ARBA00022679"/>
    </source>
</evidence>